<name>A0ABD1YB68_9MARC</name>
<comment type="caution">
    <text evidence="1">The sequence shown here is derived from an EMBL/GenBank/DDBJ whole genome shotgun (WGS) entry which is preliminary data.</text>
</comment>
<evidence type="ECO:0000313" key="2">
    <source>
        <dbReference type="Proteomes" id="UP001605036"/>
    </source>
</evidence>
<protein>
    <submittedName>
        <fullName evidence="1">Uncharacterized protein</fullName>
    </submittedName>
</protein>
<organism evidence="1 2">
    <name type="scientific">Riccia fluitans</name>
    <dbReference type="NCBI Taxonomy" id="41844"/>
    <lineage>
        <taxon>Eukaryota</taxon>
        <taxon>Viridiplantae</taxon>
        <taxon>Streptophyta</taxon>
        <taxon>Embryophyta</taxon>
        <taxon>Marchantiophyta</taxon>
        <taxon>Marchantiopsida</taxon>
        <taxon>Marchantiidae</taxon>
        <taxon>Marchantiales</taxon>
        <taxon>Ricciaceae</taxon>
        <taxon>Riccia</taxon>
    </lineage>
</organism>
<dbReference type="AlphaFoldDB" id="A0ABD1YB68"/>
<gene>
    <name evidence="1" type="ORF">R1flu_008025</name>
</gene>
<reference evidence="1 2" key="1">
    <citation type="submission" date="2024-09" db="EMBL/GenBank/DDBJ databases">
        <title>Chromosome-scale assembly of Riccia fluitans.</title>
        <authorList>
            <person name="Paukszto L."/>
            <person name="Sawicki J."/>
            <person name="Karawczyk K."/>
            <person name="Piernik-Szablinska J."/>
            <person name="Szczecinska M."/>
            <person name="Mazdziarz M."/>
        </authorList>
    </citation>
    <scope>NUCLEOTIDE SEQUENCE [LARGE SCALE GENOMIC DNA]</scope>
    <source>
        <strain evidence="1">Rf_01</strain>
        <tissue evidence="1">Aerial parts of the thallus</tissue>
    </source>
</reference>
<evidence type="ECO:0000313" key="1">
    <source>
        <dbReference type="EMBL" id="KAL2623780.1"/>
    </source>
</evidence>
<keyword evidence="2" id="KW-1185">Reference proteome</keyword>
<dbReference type="Proteomes" id="UP001605036">
    <property type="component" value="Unassembled WGS sequence"/>
</dbReference>
<dbReference type="EMBL" id="JBHFFA010000005">
    <property type="protein sequence ID" value="KAL2623780.1"/>
    <property type="molecule type" value="Genomic_DNA"/>
</dbReference>
<proteinExistence type="predicted"/>
<accession>A0ABD1YB68</accession>
<sequence length="98" mass="10665">MIPSGFSSARPLDGPVYFKREWVPADTTLRNSAFGQTGQNGRREMQESWTQVETQAALHSLIVAYDPPEVGLPAAAARYNLHGSLILVQGSNSPRAPQ</sequence>